<comment type="caution">
    <text evidence="1">The sequence shown here is derived from an EMBL/GenBank/DDBJ whole genome shotgun (WGS) entry which is preliminary data.</text>
</comment>
<dbReference type="RefSeq" id="WP_006651699.1">
    <property type="nucleotide sequence ID" value="NZ_AOIM01000009.1"/>
</dbReference>
<reference evidence="1 2" key="1">
    <citation type="journal article" date="2014" name="PLoS Genet.">
        <title>Phylogenetically driven sequencing of extremely halophilic archaea reveals strategies for static and dynamic osmo-response.</title>
        <authorList>
            <person name="Becker E.A."/>
            <person name="Seitzer P.M."/>
            <person name="Tritt A."/>
            <person name="Larsen D."/>
            <person name="Krusor M."/>
            <person name="Yao A.I."/>
            <person name="Wu D."/>
            <person name="Madern D."/>
            <person name="Eisen J.A."/>
            <person name="Darling A.E."/>
            <person name="Facciotti M.T."/>
        </authorList>
    </citation>
    <scope>NUCLEOTIDE SEQUENCE [LARGE SCALE GENOMIC DNA]</scope>
    <source>
        <strain evidence="1 2">JCM 10989</strain>
    </source>
</reference>
<keyword evidence="2" id="KW-1185">Reference proteome</keyword>
<dbReference type="InterPro" id="IPR036390">
    <property type="entry name" value="WH_DNA-bd_sf"/>
</dbReference>
<dbReference type="AlphaFoldDB" id="M0ACR1"/>
<dbReference type="Proteomes" id="UP000011519">
    <property type="component" value="Unassembled WGS sequence"/>
</dbReference>
<dbReference type="SUPFAM" id="SSF46785">
    <property type="entry name" value="Winged helix' DNA-binding domain"/>
    <property type="match status" value="1"/>
</dbReference>
<sequence>MRKSGSWMSIWDDRILEYILDNNTGYATEIANDEHVHVSQQHISRRLRELSDQGLLSEGKKGIYSITTEGRYYLAGAYDAEEGKIIETELRNYEWVVLESEEKLQALRSKWEKPDILQ</sequence>
<gene>
    <name evidence="1" type="ORF">C483_02201</name>
</gene>
<accession>M0ACR1</accession>
<dbReference type="InterPro" id="IPR011991">
    <property type="entry name" value="ArsR-like_HTH"/>
</dbReference>
<evidence type="ECO:0000313" key="1">
    <source>
        <dbReference type="EMBL" id="ELY95138.1"/>
    </source>
</evidence>
<dbReference type="CDD" id="cd00090">
    <property type="entry name" value="HTH_ARSR"/>
    <property type="match status" value="1"/>
</dbReference>
<organism evidence="1 2">
    <name type="scientific">Natrialba hulunbeirensis JCM 10989</name>
    <dbReference type="NCBI Taxonomy" id="1227493"/>
    <lineage>
        <taxon>Archaea</taxon>
        <taxon>Methanobacteriati</taxon>
        <taxon>Methanobacteriota</taxon>
        <taxon>Stenosarchaea group</taxon>
        <taxon>Halobacteria</taxon>
        <taxon>Halobacteriales</taxon>
        <taxon>Natrialbaceae</taxon>
        <taxon>Natrialba</taxon>
    </lineage>
</organism>
<dbReference type="EMBL" id="AOIM01000009">
    <property type="protein sequence ID" value="ELY95138.1"/>
    <property type="molecule type" value="Genomic_DNA"/>
</dbReference>
<dbReference type="Gene3D" id="1.10.10.10">
    <property type="entry name" value="Winged helix-like DNA-binding domain superfamily/Winged helix DNA-binding domain"/>
    <property type="match status" value="1"/>
</dbReference>
<dbReference type="OrthoDB" id="285635at2157"/>
<proteinExistence type="predicted"/>
<protein>
    <submittedName>
        <fullName evidence="1">Uncharacterized protein</fullName>
    </submittedName>
</protein>
<dbReference type="InterPro" id="IPR036388">
    <property type="entry name" value="WH-like_DNA-bd_sf"/>
</dbReference>
<evidence type="ECO:0000313" key="2">
    <source>
        <dbReference type="Proteomes" id="UP000011519"/>
    </source>
</evidence>
<name>M0ACR1_9EURY</name>